<feature type="compositionally biased region" description="Polar residues" evidence="8">
    <location>
        <begin position="1245"/>
        <end position="1255"/>
    </location>
</feature>
<feature type="compositionally biased region" description="Low complexity" evidence="8">
    <location>
        <begin position="218"/>
        <end position="229"/>
    </location>
</feature>
<feature type="compositionally biased region" description="Low complexity" evidence="8">
    <location>
        <begin position="801"/>
        <end position="825"/>
    </location>
</feature>
<feature type="compositionally biased region" description="Polar residues" evidence="8">
    <location>
        <begin position="1315"/>
        <end position="1331"/>
    </location>
</feature>
<comment type="caution">
    <text evidence="10">The sequence shown here is derived from an EMBL/GenBank/DDBJ whole genome shotgun (WGS) entry which is preliminary data.</text>
</comment>
<evidence type="ECO:0000256" key="1">
    <source>
        <dbReference type="ARBA" id="ARBA00004123"/>
    </source>
</evidence>
<dbReference type="PANTHER" id="PTHR14196">
    <property type="entry name" value="ODD-SKIPPED - RELATED"/>
    <property type="match status" value="1"/>
</dbReference>
<feature type="domain" description="C2H2-type" evidence="9">
    <location>
        <begin position="1407"/>
        <end position="1434"/>
    </location>
</feature>
<feature type="compositionally biased region" description="Basic and acidic residues" evidence="8">
    <location>
        <begin position="518"/>
        <end position="530"/>
    </location>
</feature>
<evidence type="ECO:0000256" key="3">
    <source>
        <dbReference type="ARBA" id="ARBA00022737"/>
    </source>
</evidence>
<reference evidence="10 11" key="1">
    <citation type="journal article" date="2018" name="BMC Genomics">
        <title>The genome of Naegleria lovaniensis, the basis for a comparative approach to unravel pathogenicity factors of the human pathogenic amoeba N. fowleri.</title>
        <authorList>
            <person name="Liechti N."/>
            <person name="Schurch N."/>
            <person name="Bruggmann R."/>
            <person name="Wittwer M."/>
        </authorList>
    </citation>
    <scope>NUCLEOTIDE SEQUENCE [LARGE SCALE GENOMIC DNA]</scope>
    <source>
        <strain evidence="10 11">ATCC 30569</strain>
    </source>
</reference>
<evidence type="ECO:0000313" key="10">
    <source>
        <dbReference type="EMBL" id="KAG2375374.1"/>
    </source>
</evidence>
<dbReference type="GO" id="GO:0005634">
    <property type="term" value="C:nucleus"/>
    <property type="evidence" value="ECO:0007669"/>
    <property type="project" value="UniProtKB-SubCell"/>
</dbReference>
<dbReference type="GeneID" id="68102451"/>
<dbReference type="SMART" id="SM00355">
    <property type="entry name" value="ZnF_C2H2"/>
    <property type="match status" value="2"/>
</dbReference>
<feature type="region of interest" description="Disordered" evidence="8">
    <location>
        <begin position="518"/>
        <end position="561"/>
    </location>
</feature>
<evidence type="ECO:0000256" key="2">
    <source>
        <dbReference type="ARBA" id="ARBA00022723"/>
    </source>
</evidence>
<dbReference type="PANTHER" id="PTHR14196:SF12">
    <property type="entry name" value="ZINC FINGER PROTEIN 208-LIKE"/>
    <property type="match status" value="1"/>
</dbReference>
<feature type="region of interest" description="Disordered" evidence="8">
    <location>
        <begin position="1111"/>
        <end position="1137"/>
    </location>
</feature>
<name>A0AA88GIT9_NAELO</name>
<dbReference type="SUPFAM" id="SSF57667">
    <property type="entry name" value="beta-beta-alpha zinc fingers"/>
    <property type="match status" value="1"/>
</dbReference>
<proteinExistence type="predicted"/>
<feature type="compositionally biased region" description="Low complexity" evidence="8">
    <location>
        <begin position="1122"/>
        <end position="1134"/>
    </location>
</feature>
<feature type="compositionally biased region" description="Low complexity" evidence="8">
    <location>
        <begin position="236"/>
        <end position="275"/>
    </location>
</feature>
<feature type="compositionally biased region" description="Polar residues" evidence="8">
    <location>
        <begin position="276"/>
        <end position="289"/>
    </location>
</feature>
<evidence type="ECO:0000256" key="7">
    <source>
        <dbReference type="PROSITE-ProRule" id="PRU00042"/>
    </source>
</evidence>
<comment type="subcellular location">
    <subcellularLocation>
        <location evidence="1">Nucleus</location>
    </subcellularLocation>
</comment>
<evidence type="ECO:0000256" key="6">
    <source>
        <dbReference type="ARBA" id="ARBA00023242"/>
    </source>
</evidence>
<dbReference type="InterPro" id="IPR036236">
    <property type="entry name" value="Znf_C2H2_sf"/>
</dbReference>
<feature type="compositionally biased region" description="Low complexity" evidence="8">
    <location>
        <begin position="98"/>
        <end position="143"/>
    </location>
</feature>
<feature type="compositionally biased region" description="Low complexity" evidence="8">
    <location>
        <begin position="531"/>
        <end position="540"/>
    </location>
</feature>
<dbReference type="FunFam" id="3.30.160.60:FF:000125">
    <property type="entry name" value="Putative zinc finger protein 143"/>
    <property type="match status" value="1"/>
</dbReference>
<gene>
    <name evidence="10" type="ORF">C9374_009997</name>
</gene>
<keyword evidence="4 7" id="KW-0863">Zinc-finger</keyword>
<feature type="compositionally biased region" description="Basic and acidic residues" evidence="8">
    <location>
        <begin position="1363"/>
        <end position="1379"/>
    </location>
</feature>
<evidence type="ECO:0000256" key="4">
    <source>
        <dbReference type="ARBA" id="ARBA00022771"/>
    </source>
</evidence>
<dbReference type="GO" id="GO:0008270">
    <property type="term" value="F:zinc ion binding"/>
    <property type="evidence" value="ECO:0007669"/>
    <property type="project" value="UniProtKB-KW"/>
</dbReference>
<keyword evidence="5" id="KW-0862">Zinc</keyword>
<protein>
    <recommendedName>
        <fullName evidence="9">C2H2-type domain-containing protein</fullName>
    </recommendedName>
</protein>
<dbReference type="EMBL" id="PYSW02000039">
    <property type="protein sequence ID" value="KAG2375374.1"/>
    <property type="molecule type" value="Genomic_DNA"/>
</dbReference>
<keyword evidence="3" id="KW-0677">Repeat</keyword>
<dbReference type="Proteomes" id="UP000816034">
    <property type="component" value="Unassembled WGS sequence"/>
</dbReference>
<dbReference type="GO" id="GO:0000981">
    <property type="term" value="F:DNA-binding transcription factor activity, RNA polymerase II-specific"/>
    <property type="evidence" value="ECO:0007669"/>
    <property type="project" value="TreeGrafter"/>
</dbReference>
<feature type="compositionally biased region" description="Polar residues" evidence="8">
    <location>
        <begin position="706"/>
        <end position="725"/>
    </location>
</feature>
<feature type="compositionally biased region" description="Low complexity" evidence="8">
    <location>
        <begin position="737"/>
        <end position="752"/>
    </location>
</feature>
<keyword evidence="2" id="KW-0479">Metal-binding</keyword>
<feature type="region of interest" description="Disordered" evidence="8">
    <location>
        <begin position="1245"/>
        <end position="1391"/>
    </location>
</feature>
<keyword evidence="6" id="KW-0539">Nucleus</keyword>
<feature type="compositionally biased region" description="Polar residues" evidence="8">
    <location>
        <begin position="997"/>
        <end position="1006"/>
    </location>
</feature>
<feature type="compositionally biased region" description="Low complexity" evidence="8">
    <location>
        <begin position="413"/>
        <end position="424"/>
    </location>
</feature>
<dbReference type="Gene3D" id="3.30.160.60">
    <property type="entry name" value="Classic Zinc Finger"/>
    <property type="match status" value="2"/>
</dbReference>
<dbReference type="FunFam" id="3.30.160.60:FF:000145">
    <property type="entry name" value="Zinc finger protein 574"/>
    <property type="match status" value="1"/>
</dbReference>
<feature type="region of interest" description="Disordered" evidence="8">
    <location>
        <begin position="692"/>
        <end position="752"/>
    </location>
</feature>
<feature type="compositionally biased region" description="Low complexity" evidence="8">
    <location>
        <begin position="305"/>
        <end position="323"/>
    </location>
</feature>
<accession>A0AA88GIT9</accession>
<organism evidence="10 11">
    <name type="scientific">Naegleria lovaniensis</name>
    <name type="common">Amoeba</name>
    <dbReference type="NCBI Taxonomy" id="51637"/>
    <lineage>
        <taxon>Eukaryota</taxon>
        <taxon>Discoba</taxon>
        <taxon>Heterolobosea</taxon>
        <taxon>Tetramitia</taxon>
        <taxon>Eutetramitia</taxon>
        <taxon>Vahlkampfiidae</taxon>
        <taxon>Naegleria</taxon>
    </lineage>
</organism>
<feature type="region of interest" description="Disordered" evidence="8">
    <location>
        <begin position="793"/>
        <end position="829"/>
    </location>
</feature>
<dbReference type="RefSeq" id="XP_044544548.1">
    <property type="nucleotide sequence ID" value="XM_044700245.1"/>
</dbReference>
<feature type="domain" description="C2H2-type" evidence="9">
    <location>
        <begin position="1435"/>
        <end position="1463"/>
    </location>
</feature>
<feature type="region of interest" description="Disordered" evidence="8">
    <location>
        <begin position="188"/>
        <end position="424"/>
    </location>
</feature>
<feature type="compositionally biased region" description="Low complexity" evidence="8">
    <location>
        <begin position="354"/>
        <end position="380"/>
    </location>
</feature>
<feature type="region of interest" description="Disordered" evidence="8">
    <location>
        <begin position="1"/>
        <end position="34"/>
    </location>
</feature>
<dbReference type="PROSITE" id="PS00028">
    <property type="entry name" value="ZINC_FINGER_C2H2_1"/>
    <property type="match status" value="2"/>
</dbReference>
<dbReference type="InterPro" id="IPR050717">
    <property type="entry name" value="C2H2-ZF_Transcription_Reg"/>
</dbReference>
<sequence>MQTIFPPSSTTTTALTSNNLPIGNNTSSTTSSCSSLLHHPTTAVVAEPLSSTSTTTQQNIALISPPVGTSCSSSSSSTTTTVDAITRRRTLSSDHHTPQQQVQQRLLPQQQVQQHIHSASSSSSLHPSSSSSGSSSWSSNSSHYTQLDSPRNRHSKAQQSSLYNHHHFIHPQQNTTTINTFKTPLLETSKSGEPIHHQNYGQSSFQEEDQRALSVLPSPSASIHPSSSSSHHHLHSISSSSSVTMSSSGGSLMMQQPSAGAASATSTTPPQVTTSGRLSTHPSQQQQAFSPKASAVANTSFHTNPSSLTFPPSSNTSTPATTPMMNISSSHSPYTTASNNTSSGKSNLTNSMAPSGPTPSTTTTTATTTSSSSHPSVISSQQLQTKFSKTTTITVPSSNNAAEASIPNPPPTSSTTISNATSRRSNNTLIPALSSEPPTVKLPSIYALLTSNKDDPYLNSNNNQNSEIIYLRPIAKMVESSKRKQTCYAHFGNNIVKKQSSLRSKIRGIVGSRRAELFEQQKQQHSERGRSSSGGLPISSLGGGEPKDGTSSASHSHDALTEERLSENNISMDVMKNQGANTQSGSSDMDVNAMESDDPNQYMLNTALSGDDFGLTYEDMINFEDNEFMNIMEEDAIAPSLHHSSSVVDAFFASTSSHNQNMGLLGFNSSNNLNNGGSLTVSVSNTSLIDNPTRKGFGNSMKHETSSGSLSSFLNTPTTPLQPASFPTPNPPQKEGSSLQNLNNSSQSAQQNFWESSNINSNPFLNISLDNIPVSSNSGNFFVPSTQKLTSGNAGVTHSQSATPHYSSTTTAASANQNSMNSSASETISSSFNNMKRSLQNYEFVAATTDNTKTNQTTAPMVSTYEDFSTSNNMNVTMQNAPSRGSSVNTQQQQHQQHKLMEMNQMNHNYNQQNTASNSNMGLHLSQTMQSPTNSHSMQSPNNDTHSVGSIDTNNFFNISTDTLLQGILYAQKSGIDLASLFALTLQQQQKQASAYNESVSNSAGSFNFNPPPTQTQNQPFKSNVNNNTSLGSGKNNGVQHSNSSHFNSNFRFTSSQQGSIGGSHITGSNILGSSNTSNSFQSNKSFNNMNSSMSIDPSVLQRFIETSAASSPTSANLQQLSSSSRHQGTSSRSMEQQQFLMGSNVNSTGERNSMNFGSNATSQFVDQQQQHSSRLTSPTHAMIGGAVNPLFSKLHQQHQQQQQQNMNTNHHMMSMKNVNTAPSNASRKQKQFNFSNVTEENIHQAQAFTTSPLTPQKRKSKPKKDKQQQQHEISTENMTPVMHTHIVTSSAATEKGKTKRIKIKQDSGSALMMPSQSTFSSSQQHVSQTTDSHHHQAASQPVFHSQDEAAMETSPNVSDDEEGHHGEDSASDLHDDTPHSPTKKKRKSHITASQIGIIELENNEGFECSFCNRKFKRKSDIKVHIRRHTGERPYLCEIEGCGKAFTTASNLRRHNRNVHSKE</sequence>
<dbReference type="PROSITE" id="PS50157">
    <property type="entry name" value="ZINC_FINGER_C2H2_2"/>
    <property type="match status" value="2"/>
</dbReference>
<feature type="region of interest" description="Disordered" evidence="8">
    <location>
        <begin position="89"/>
        <end position="160"/>
    </location>
</feature>
<feature type="compositionally biased region" description="Polar residues" evidence="8">
    <location>
        <begin position="1111"/>
        <end position="1121"/>
    </location>
</feature>
<evidence type="ECO:0000256" key="5">
    <source>
        <dbReference type="ARBA" id="ARBA00022833"/>
    </source>
</evidence>
<feature type="compositionally biased region" description="Polar residues" evidence="8">
    <location>
        <begin position="1022"/>
        <end position="1041"/>
    </location>
</feature>
<feature type="region of interest" description="Disordered" evidence="8">
    <location>
        <begin position="997"/>
        <end position="1049"/>
    </location>
</feature>
<dbReference type="Pfam" id="PF00096">
    <property type="entry name" value="zf-C2H2"/>
    <property type="match status" value="2"/>
</dbReference>
<dbReference type="GO" id="GO:0000977">
    <property type="term" value="F:RNA polymerase II transcription regulatory region sequence-specific DNA binding"/>
    <property type="evidence" value="ECO:0007669"/>
    <property type="project" value="TreeGrafter"/>
</dbReference>
<evidence type="ECO:0000259" key="9">
    <source>
        <dbReference type="PROSITE" id="PS50157"/>
    </source>
</evidence>
<feature type="compositionally biased region" description="Polar residues" evidence="8">
    <location>
        <begin position="381"/>
        <end position="402"/>
    </location>
</feature>
<keyword evidence="11" id="KW-1185">Reference proteome</keyword>
<feature type="compositionally biased region" description="Polar residues" evidence="8">
    <location>
        <begin position="324"/>
        <end position="353"/>
    </location>
</feature>
<dbReference type="InterPro" id="IPR013087">
    <property type="entry name" value="Znf_C2H2_type"/>
</dbReference>
<evidence type="ECO:0000313" key="11">
    <source>
        <dbReference type="Proteomes" id="UP000816034"/>
    </source>
</evidence>
<evidence type="ECO:0000256" key="8">
    <source>
        <dbReference type="SAM" id="MobiDB-lite"/>
    </source>
</evidence>